<evidence type="ECO:0000313" key="2">
    <source>
        <dbReference type="Proteomes" id="UP000763557"/>
    </source>
</evidence>
<dbReference type="Proteomes" id="UP000763557">
    <property type="component" value="Unassembled WGS sequence"/>
</dbReference>
<comment type="caution">
    <text evidence="1">The sequence shown here is derived from an EMBL/GenBank/DDBJ whole genome shotgun (WGS) entry which is preliminary data.</text>
</comment>
<gene>
    <name evidence="1" type="ORF">GC106_19170</name>
</gene>
<organism evidence="1 2">
    <name type="scientific">Kibdelosporangium persicum</name>
    <dbReference type="NCBI Taxonomy" id="2698649"/>
    <lineage>
        <taxon>Bacteria</taxon>
        <taxon>Bacillati</taxon>
        <taxon>Actinomycetota</taxon>
        <taxon>Actinomycetes</taxon>
        <taxon>Pseudonocardiales</taxon>
        <taxon>Pseudonocardiaceae</taxon>
        <taxon>Kibdelosporangium</taxon>
    </lineage>
</organism>
<proteinExistence type="predicted"/>
<reference evidence="1 2" key="1">
    <citation type="submission" date="2020-01" db="EMBL/GenBank/DDBJ databases">
        <title>Kibdelosporangium persica a novel Actinomycetes from a hot desert in Iran.</title>
        <authorList>
            <person name="Safaei N."/>
            <person name="Zaburannyi N."/>
            <person name="Mueller R."/>
            <person name="Wink J."/>
        </authorList>
    </citation>
    <scope>NUCLEOTIDE SEQUENCE [LARGE SCALE GENOMIC DNA]</scope>
    <source>
        <strain evidence="1 2">4NS15</strain>
    </source>
</reference>
<dbReference type="Pfam" id="PF19787">
    <property type="entry name" value="DUF6271"/>
    <property type="match status" value="1"/>
</dbReference>
<evidence type="ECO:0000313" key="1">
    <source>
        <dbReference type="EMBL" id="NRN64711.1"/>
    </source>
</evidence>
<evidence type="ECO:0008006" key="3">
    <source>
        <dbReference type="Google" id="ProtNLM"/>
    </source>
</evidence>
<sequence>MQKICLSLPTNRACAATVSALIEEAGYAADTFAVEVHVLILDSSDEATFARHAEAASGARPDVIVHHLNESAQRDLLSRTVRGADVSDPDRLLDLMLPDGVAYGACTNRAFLFSSALGCASIHRRDSDSRYQELGGRKIFPIQHELGTLGKRAIDAADAVSETDLDLSHAHQPVVLAGASFVGEMSVDIDEIRQLDPEVYYDVVGLWAPSRASAAERRALVDESFLGAENATFTKDRATLTVVDPMHVDMCNIAFHSVHEQLPLPPAKQTIGSDYFLFHVIRHAALPGVHHNRHIVNYYTPERRTPDGFVDYQTRLVKFFLSMPYLHHVYDAMAKAGKELVRDRASLDVARIAGFVRESMLLSTEENAGKLDEIDRAYRKLGGKYERLADLLSGQRRQLIDAAVRDMDDFAFLIDNWRSLVRSARSAGVLQPAGT</sequence>
<name>A0ABX2F136_9PSEU</name>
<accession>A0ABX2F136</accession>
<keyword evidence="2" id="KW-1185">Reference proteome</keyword>
<protein>
    <recommendedName>
        <fullName evidence="3">Glycosyltransferase family 2 protein</fullName>
    </recommendedName>
</protein>
<dbReference type="EMBL" id="JAAATY010000004">
    <property type="protein sequence ID" value="NRN64711.1"/>
    <property type="molecule type" value="Genomic_DNA"/>
</dbReference>
<dbReference type="RefSeq" id="WP_173127305.1">
    <property type="nucleotide sequence ID" value="NZ_CBCSGW010000015.1"/>
</dbReference>
<dbReference type="InterPro" id="IPR046238">
    <property type="entry name" value="DUF6271"/>
</dbReference>